<sequence length="899" mass="98096">MGHPRRKGAVSPTLTSPQMGIERENDHIGPHSLNSNDVEVRTSLMPGGTSWDGDHNAASHISPVPGPNHLSPVLPKDPQIMAGSPQPDGKAADLNNAVASKLVEPRGENPYQEYTTVDQFYQLSVLRRMAIRICSNPDFEMLVTLVIFSNSVTLCLYDPLQPTDSPHNQALNWAELGMNVFYTVEAVMRGLALGGFLNYIRVPWNAFDFSMVTIGYVSILPIGGDTSGVRALRALRALRILRTITRFESLRAVVVCFLEAVPMLSAAFFLLISVLYFFGVAAVQCFNEAYHNICATEYNNSWLYENQGDDPDMFGCSTPTKEGWWWRECPTNYTCITTPESTAVNTAGFDNAGLAFITNWQIMTLTGWSFIMFRTIDNSSPFAGIYTYLLVLVSAYFLVNLFLAVLKVKFAKAQTIFMAKKANASQTKAKNTFQKFFSSVGSRVSAMSQRSSRNSLMSQKLQSAINERLSVRSFSVAGSEDNGKHGGGLVPSEWQAGGPKHRMPMSQQPASPAAISNKKVLVGEGCTEVQRIGGAVGEAVEAQDKQVQPCGGRESELDPLDQLVSDSQLMHVVEGRIEGKPLHQSSSVLVLPAPPPALSSSGTGTGGLGDGSQGSAFHQRSKQRLSVGIKFQGVPDDAEELAFKGGKRKGSESGSDVEEAGYNGQVAAAAAGEEPPPPLLPPDGLVGPAVPEDATAAMTTMDLYEFSEFVSDLTWRQRTYLIMQFRAVRLAEHPNFDNFFLTVILANAMALAVDYYGAPYEHALTEANYVFTGLFTVEVVVKLFGFGFWKFMGDPFNVFDIIIVTLAYLEIILSSVQGLSALRALRALRVLRLLKMFRYLKSLRKIGEVLVSSFGSFASIMVRVSSGRINHFGTSPLIFFCDSICVSCLCDGILGDLHD</sequence>
<gene>
    <name evidence="8" type="ORF">CEUSTIGMA_g5832.t1</name>
</gene>
<feature type="transmembrane region" description="Helical" evidence="6">
    <location>
        <begin position="352"/>
        <end position="373"/>
    </location>
</feature>
<feature type="region of interest" description="Disordered" evidence="5">
    <location>
        <begin position="593"/>
        <end position="619"/>
    </location>
</feature>
<evidence type="ECO:0000256" key="4">
    <source>
        <dbReference type="ARBA" id="ARBA00023136"/>
    </source>
</evidence>
<feature type="transmembrane region" description="Helical" evidence="6">
    <location>
        <begin position="739"/>
        <end position="757"/>
    </location>
</feature>
<dbReference type="EMBL" id="BEGY01000032">
    <property type="protein sequence ID" value="GAX78390.1"/>
    <property type="molecule type" value="Genomic_DNA"/>
</dbReference>
<keyword evidence="4 6" id="KW-0472">Membrane</keyword>
<dbReference type="InterPro" id="IPR043203">
    <property type="entry name" value="VGCC_Ca_Na"/>
</dbReference>
<feature type="transmembrane region" description="Helical" evidence="6">
    <location>
        <begin position="252"/>
        <end position="278"/>
    </location>
</feature>
<evidence type="ECO:0000259" key="7">
    <source>
        <dbReference type="Pfam" id="PF00520"/>
    </source>
</evidence>
<organism evidence="8 9">
    <name type="scientific">Chlamydomonas eustigma</name>
    <dbReference type="NCBI Taxonomy" id="1157962"/>
    <lineage>
        <taxon>Eukaryota</taxon>
        <taxon>Viridiplantae</taxon>
        <taxon>Chlorophyta</taxon>
        <taxon>core chlorophytes</taxon>
        <taxon>Chlorophyceae</taxon>
        <taxon>CS clade</taxon>
        <taxon>Chlamydomonadales</taxon>
        <taxon>Chlamydomonadaceae</taxon>
        <taxon>Chlamydomonas</taxon>
    </lineage>
</organism>
<keyword evidence="2 6" id="KW-0812">Transmembrane</keyword>
<feature type="transmembrane region" description="Helical" evidence="6">
    <location>
        <begin position="385"/>
        <end position="406"/>
    </location>
</feature>
<dbReference type="GO" id="GO:0001518">
    <property type="term" value="C:voltage-gated sodium channel complex"/>
    <property type="evidence" value="ECO:0007669"/>
    <property type="project" value="TreeGrafter"/>
</dbReference>
<dbReference type="Gene3D" id="1.10.287.70">
    <property type="match status" value="1"/>
</dbReference>
<feature type="domain" description="Ion transport" evidence="7">
    <location>
        <begin position="139"/>
        <end position="414"/>
    </location>
</feature>
<keyword evidence="9" id="KW-1185">Reference proteome</keyword>
<accession>A0A250X6J7</accession>
<feature type="domain" description="Ion transport" evidence="7">
    <location>
        <begin position="733"/>
        <end position="862"/>
    </location>
</feature>
<reference evidence="8 9" key="1">
    <citation type="submission" date="2017-08" db="EMBL/GenBank/DDBJ databases">
        <title>Acidophilic green algal genome provides insights into adaptation to an acidic environment.</title>
        <authorList>
            <person name="Hirooka S."/>
            <person name="Hirose Y."/>
            <person name="Kanesaki Y."/>
            <person name="Higuchi S."/>
            <person name="Fujiwara T."/>
            <person name="Onuma R."/>
            <person name="Era A."/>
            <person name="Ohbayashi R."/>
            <person name="Uzuka A."/>
            <person name="Nozaki H."/>
            <person name="Yoshikawa H."/>
            <person name="Miyagishima S.Y."/>
        </authorList>
    </citation>
    <scope>NUCLEOTIDE SEQUENCE [LARGE SCALE GENOMIC DNA]</scope>
    <source>
        <strain evidence="8 9">NIES-2499</strain>
    </source>
</reference>
<feature type="compositionally biased region" description="Gly residues" evidence="5">
    <location>
        <begin position="603"/>
        <end position="612"/>
    </location>
</feature>
<protein>
    <recommendedName>
        <fullName evidence="7">Ion transport domain-containing protein</fullName>
    </recommendedName>
</protein>
<dbReference type="InterPro" id="IPR005821">
    <property type="entry name" value="Ion_trans_dom"/>
</dbReference>
<feature type="transmembrane region" description="Helical" evidence="6">
    <location>
        <begin position="769"/>
        <end position="789"/>
    </location>
</feature>
<evidence type="ECO:0000256" key="6">
    <source>
        <dbReference type="SAM" id="Phobius"/>
    </source>
</evidence>
<feature type="transmembrane region" description="Helical" evidence="6">
    <location>
        <begin position="801"/>
        <end position="825"/>
    </location>
</feature>
<dbReference type="Proteomes" id="UP000232323">
    <property type="component" value="Unassembled WGS sequence"/>
</dbReference>
<dbReference type="PANTHER" id="PTHR10037">
    <property type="entry name" value="VOLTAGE-GATED CATION CHANNEL CALCIUM AND SODIUM"/>
    <property type="match status" value="1"/>
</dbReference>
<dbReference type="PRINTS" id="PR00169">
    <property type="entry name" value="KCHANNEL"/>
</dbReference>
<dbReference type="STRING" id="1157962.A0A250X6J7"/>
<dbReference type="GO" id="GO:0005248">
    <property type="term" value="F:voltage-gated sodium channel activity"/>
    <property type="evidence" value="ECO:0007669"/>
    <property type="project" value="TreeGrafter"/>
</dbReference>
<evidence type="ECO:0000256" key="1">
    <source>
        <dbReference type="ARBA" id="ARBA00004141"/>
    </source>
</evidence>
<dbReference type="Gene3D" id="1.20.120.350">
    <property type="entry name" value="Voltage-gated potassium channels. Chain C"/>
    <property type="match status" value="2"/>
</dbReference>
<dbReference type="PANTHER" id="PTHR10037:SF62">
    <property type="entry name" value="SODIUM CHANNEL PROTEIN 60E"/>
    <property type="match status" value="1"/>
</dbReference>
<feature type="region of interest" description="Disordered" evidence="5">
    <location>
        <begin position="1"/>
        <end position="92"/>
    </location>
</feature>
<evidence type="ECO:0000256" key="2">
    <source>
        <dbReference type="ARBA" id="ARBA00022692"/>
    </source>
</evidence>
<evidence type="ECO:0000313" key="8">
    <source>
        <dbReference type="EMBL" id="GAX78390.1"/>
    </source>
</evidence>
<keyword evidence="3 6" id="KW-1133">Transmembrane helix</keyword>
<name>A0A250X6J7_9CHLO</name>
<proteinExistence type="predicted"/>
<dbReference type="SUPFAM" id="SSF81324">
    <property type="entry name" value="Voltage-gated potassium channels"/>
    <property type="match status" value="2"/>
</dbReference>
<comment type="caution">
    <text evidence="8">The sequence shown here is derived from an EMBL/GenBank/DDBJ whole genome shotgun (WGS) entry which is preliminary data.</text>
</comment>
<dbReference type="InterPro" id="IPR027359">
    <property type="entry name" value="Volt_channel_dom_sf"/>
</dbReference>
<comment type="subcellular location">
    <subcellularLocation>
        <location evidence="1">Membrane</location>
        <topology evidence="1">Multi-pass membrane protein</topology>
    </subcellularLocation>
</comment>
<evidence type="ECO:0000256" key="3">
    <source>
        <dbReference type="ARBA" id="ARBA00022989"/>
    </source>
</evidence>
<dbReference type="AlphaFoldDB" id="A0A250X6J7"/>
<evidence type="ECO:0000313" key="9">
    <source>
        <dbReference type="Proteomes" id="UP000232323"/>
    </source>
</evidence>
<dbReference type="OrthoDB" id="431720at2759"/>
<evidence type="ECO:0000256" key="5">
    <source>
        <dbReference type="SAM" id="MobiDB-lite"/>
    </source>
</evidence>
<dbReference type="Pfam" id="PF00520">
    <property type="entry name" value="Ion_trans"/>
    <property type="match status" value="2"/>
</dbReference>